<name>A0A319BWJ5_9EURO</name>
<keyword evidence="2" id="KW-1185">Reference proteome</keyword>
<dbReference type="PANTHER" id="PTHR36091:SF1">
    <property type="entry name" value="ALTERED INHERITANCE OF MITOCHONDRIA PROTEIN 9, MITOCHONDRIAL"/>
    <property type="match status" value="1"/>
</dbReference>
<evidence type="ECO:0000313" key="2">
    <source>
        <dbReference type="Proteomes" id="UP000248340"/>
    </source>
</evidence>
<dbReference type="STRING" id="1448315.A0A319BWJ5"/>
<accession>A0A319BWJ5</accession>
<dbReference type="Proteomes" id="UP000248340">
    <property type="component" value="Unassembled WGS sequence"/>
</dbReference>
<gene>
    <name evidence="1" type="ORF">BO82DRAFT_295793</name>
</gene>
<reference evidence="1 2" key="1">
    <citation type="submission" date="2016-12" db="EMBL/GenBank/DDBJ databases">
        <title>The genomes of Aspergillus section Nigri reveals drivers in fungal speciation.</title>
        <authorList>
            <consortium name="DOE Joint Genome Institute"/>
            <person name="Vesth T.C."/>
            <person name="Nybo J."/>
            <person name="Theobald S."/>
            <person name="Brandl J."/>
            <person name="Frisvad J.C."/>
            <person name="Nielsen K.F."/>
            <person name="Lyhne E.K."/>
            <person name="Kogle M.E."/>
            <person name="Kuo A."/>
            <person name="Riley R."/>
            <person name="Clum A."/>
            <person name="Nolan M."/>
            <person name="Lipzen A."/>
            <person name="Salamov A."/>
            <person name="Henrissat B."/>
            <person name="Wiebenga A."/>
            <person name="De Vries R.P."/>
            <person name="Grigoriev I.V."/>
            <person name="Mortensen U.H."/>
            <person name="Andersen M.R."/>
            <person name="Baker S.E."/>
        </authorList>
    </citation>
    <scope>NUCLEOTIDE SEQUENCE [LARGE SCALE GENOMIC DNA]</scope>
    <source>
        <strain evidence="1 2">CBS 121591</strain>
    </source>
</reference>
<feature type="non-terminal residue" evidence="1">
    <location>
        <position position="1"/>
    </location>
</feature>
<dbReference type="PANTHER" id="PTHR36091">
    <property type="entry name" value="ALTERED INHERITANCE OF MITOCHONDRIA PROTEIN 9, MITOCHONDRIAL"/>
    <property type="match status" value="1"/>
</dbReference>
<proteinExistence type="predicted"/>
<dbReference type="InterPro" id="IPR051035">
    <property type="entry name" value="Mito_inheritance_9"/>
</dbReference>
<dbReference type="EMBL" id="KZ821754">
    <property type="protein sequence ID" value="PYH76651.1"/>
    <property type="molecule type" value="Genomic_DNA"/>
</dbReference>
<dbReference type="GO" id="GO:0005739">
    <property type="term" value="C:mitochondrion"/>
    <property type="evidence" value="ECO:0007669"/>
    <property type="project" value="TreeGrafter"/>
</dbReference>
<dbReference type="OrthoDB" id="2968323at2759"/>
<sequence length="133" mass="14960">VLKIPIPHVLAWSSTSKNDVGAEYILMENVPGVPLSKLWDQLEVGAKFRIVQSIATYQEMWLNISFSHYGSLYYKHDIGSTSPSLEYTVKSGENIADDRFTIGPSVSRQNSDDGRLMMDFNRGPCKFSYCSQS</sequence>
<dbReference type="VEuPathDB" id="FungiDB:BO82DRAFT_295793"/>
<dbReference type="RefSeq" id="XP_025486851.1">
    <property type="nucleotide sequence ID" value="XM_025631880.1"/>
</dbReference>
<protein>
    <submittedName>
        <fullName evidence="1">Uncharacterized protein</fullName>
    </submittedName>
</protein>
<dbReference type="GeneID" id="37134621"/>
<organism evidence="1 2">
    <name type="scientific">Aspergillus uvarum CBS 121591</name>
    <dbReference type="NCBI Taxonomy" id="1448315"/>
    <lineage>
        <taxon>Eukaryota</taxon>
        <taxon>Fungi</taxon>
        <taxon>Dikarya</taxon>
        <taxon>Ascomycota</taxon>
        <taxon>Pezizomycotina</taxon>
        <taxon>Eurotiomycetes</taxon>
        <taxon>Eurotiomycetidae</taxon>
        <taxon>Eurotiales</taxon>
        <taxon>Aspergillaceae</taxon>
        <taxon>Aspergillus</taxon>
        <taxon>Aspergillus subgen. Circumdati</taxon>
    </lineage>
</organism>
<dbReference type="AlphaFoldDB" id="A0A319BWJ5"/>
<evidence type="ECO:0000313" key="1">
    <source>
        <dbReference type="EMBL" id="PYH76651.1"/>
    </source>
</evidence>